<gene>
    <name evidence="1" type="ORF">CHARACLAT_029719</name>
</gene>
<protein>
    <submittedName>
        <fullName evidence="1">Uncharacterized protein</fullName>
    </submittedName>
</protein>
<comment type="caution">
    <text evidence="1">The sequence shown here is derived from an EMBL/GenBank/DDBJ whole genome shotgun (WGS) entry which is preliminary data.</text>
</comment>
<keyword evidence="2" id="KW-1185">Reference proteome</keyword>
<evidence type="ECO:0000313" key="1">
    <source>
        <dbReference type="EMBL" id="MED6285480.1"/>
    </source>
</evidence>
<evidence type="ECO:0000313" key="2">
    <source>
        <dbReference type="Proteomes" id="UP001352852"/>
    </source>
</evidence>
<proteinExistence type="predicted"/>
<name>A0ABU7EH60_9TELE</name>
<accession>A0ABU7EH60</accession>
<dbReference type="Proteomes" id="UP001352852">
    <property type="component" value="Unassembled WGS sequence"/>
</dbReference>
<reference evidence="1 2" key="1">
    <citation type="submission" date="2021-06" db="EMBL/GenBank/DDBJ databases">
        <authorList>
            <person name="Palmer J.M."/>
        </authorList>
    </citation>
    <scope>NUCLEOTIDE SEQUENCE [LARGE SCALE GENOMIC DNA]</scope>
    <source>
        <strain evidence="1 2">CL_MEX2019</strain>
        <tissue evidence="1">Muscle</tissue>
    </source>
</reference>
<dbReference type="EMBL" id="JAHUTJ010053450">
    <property type="protein sequence ID" value="MED6285480.1"/>
    <property type="molecule type" value="Genomic_DNA"/>
</dbReference>
<organism evidence="1 2">
    <name type="scientific">Characodon lateralis</name>
    <dbReference type="NCBI Taxonomy" id="208331"/>
    <lineage>
        <taxon>Eukaryota</taxon>
        <taxon>Metazoa</taxon>
        <taxon>Chordata</taxon>
        <taxon>Craniata</taxon>
        <taxon>Vertebrata</taxon>
        <taxon>Euteleostomi</taxon>
        <taxon>Actinopterygii</taxon>
        <taxon>Neopterygii</taxon>
        <taxon>Teleostei</taxon>
        <taxon>Neoteleostei</taxon>
        <taxon>Acanthomorphata</taxon>
        <taxon>Ovalentaria</taxon>
        <taxon>Atherinomorphae</taxon>
        <taxon>Cyprinodontiformes</taxon>
        <taxon>Goodeidae</taxon>
        <taxon>Characodon</taxon>
    </lineage>
</organism>
<sequence>MGSPCSYDAMFSRAGMCYPISQTVNPHPLAAYGSRQARLSCSVRNPEELSLTMVLQEKQDRSFRLRLLWVREEMQADCQAHCHGHQQHTPHIPTVSCPANWLAECTAS</sequence>